<evidence type="ECO:0000313" key="1">
    <source>
        <dbReference type="EMBL" id="SPY44130.1"/>
    </source>
</evidence>
<sequence>MIYQKIALAGFTISTLFISQLSFADEDVYSITKSAQGSSFLFEKQVDSSIDISTSDLPLFHRRLVVNDNGLTEYHYIPVIKENKNKKWIEAKNQYSKNTLEAKSICGKLTTLGEKWHSPTAKEFNNAMNNWDPEFINLMQELANSYTTDGLLADGEWFYFKNTQQGHAQVKNDASSYEPKPTICIIN</sequence>
<gene>
    <name evidence="1" type="ORF">NCTC11647_03067</name>
</gene>
<accession>A0A2T3QIP5</accession>
<dbReference type="AlphaFoldDB" id="A0A2T3QIP5"/>
<name>A0A2T3QIP5_PHODM</name>
<dbReference type="Proteomes" id="UP000251647">
    <property type="component" value="Unassembled WGS sequence"/>
</dbReference>
<proteinExistence type="predicted"/>
<dbReference type="EMBL" id="UATL01000005">
    <property type="protein sequence ID" value="SPY44130.1"/>
    <property type="molecule type" value="Genomic_DNA"/>
</dbReference>
<reference evidence="1 2" key="1">
    <citation type="submission" date="2018-06" db="EMBL/GenBank/DDBJ databases">
        <authorList>
            <consortium name="Pathogen Informatics"/>
            <person name="Doyle S."/>
        </authorList>
    </citation>
    <scope>NUCLEOTIDE SEQUENCE [LARGE SCALE GENOMIC DNA]</scope>
    <source>
        <strain evidence="1 2">NCTC11647</strain>
    </source>
</reference>
<evidence type="ECO:0000313" key="2">
    <source>
        <dbReference type="Proteomes" id="UP000251647"/>
    </source>
</evidence>
<protein>
    <submittedName>
        <fullName evidence="1">Uncharacterized protein</fullName>
    </submittedName>
</protein>
<organism evidence="1 2">
    <name type="scientific">Photobacterium damselae</name>
    <dbReference type="NCBI Taxonomy" id="38293"/>
    <lineage>
        <taxon>Bacteria</taxon>
        <taxon>Pseudomonadati</taxon>
        <taxon>Pseudomonadota</taxon>
        <taxon>Gammaproteobacteria</taxon>
        <taxon>Vibrionales</taxon>
        <taxon>Vibrionaceae</taxon>
        <taxon>Photobacterium</taxon>
    </lineage>
</organism>
<dbReference type="RefSeq" id="WP_005305949.1">
    <property type="nucleotide sequence ID" value="NZ_PYOG01000014.1"/>
</dbReference>